<sequence>MRAARQGDFDGLCGLYALINALDLAGCRLGRSPVHRRIFEELAGSLPGGTLRRAIKDGLTGRDLLRAADDAFPTFRKALGGSVVVSRPFRETTFRTNEEFLESIADIMASGRSALVLNVSTPIYDHWTVAASITPQAIILRDSGTLKELRLDRYTVRRGEYRIRPRETMLVHVRPLKTGSGDSG</sequence>
<evidence type="ECO:0000313" key="1">
    <source>
        <dbReference type="EMBL" id="NJC41035.1"/>
    </source>
</evidence>
<dbReference type="Proteomes" id="UP000587415">
    <property type="component" value="Unassembled WGS sequence"/>
</dbReference>
<gene>
    <name evidence="1" type="ORF">GGQ87_001293</name>
</gene>
<organism evidence="1 2">
    <name type="scientific">Brevundimonas alba</name>
    <dbReference type="NCBI Taxonomy" id="74314"/>
    <lineage>
        <taxon>Bacteria</taxon>
        <taxon>Pseudomonadati</taxon>
        <taxon>Pseudomonadota</taxon>
        <taxon>Alphaproteobacteria</taxon>
        <taxon>Caulobacterales</taxon>
        <taxon>Caulobacteraceae</taxon>
        <taxon>Brevundimonas</taxon>
    </lineage>
</organism>
<dbReference type="RefSeq" id="WP_168045864.1">
    <property type="nucleotide sequence ID" value="NZ_JAATJM010000001.1"/>
</dbReference>
<dbReference type="EMBL" id="JAATJM010000001">
    <property type="protein sequence ID" value="NJC41035.1"/>
    <property type="molecule type" value="Genomic_DNA"/>
</dbReference>
<keyword evidence="2" id="KW-1185">Reference proteome</keyword>
<name>A0A7X5YM13_9CAUL</name>
<proteinExistence type="predicted"/>
<accession>A0A7X5YM13</accession>
<reference evidence="1 2" key="1">
    <citation type="submission" date="2020-03" db="EMBL/GenBank/DDBJ databases">
        <title>Genomic Encyclopedia of Type Strains, Phase IV (KMG-IV): sequencing the most valuable type-strain genomes for metagenomic binning, comparative biology and taxonomic classification.</title>
        <authorList>
            <person name="Goeker M."/>
        </authorList>
    </citation>
    <scope>NUCLEOTIDE SEQUENCE [LARGE SCALE GENOMIC DNA]</scope>
    <source>
        <strain evidence="1 2">DSM 4736</strain>
    </source>
</reference>
<dbReference type="AlphaFoldDB" id="A0A7X5YM13"/>
<evidence type="ECO:0000313" key="2">
    <source>
        <dbReference type="Proteomes" id="UP000587415"/>
    </source>
</evidence>
<protein>
    <submittedName>
        <fullName evidence="1">Uncharacterized protein</fullName>
    </submittedName>
</protein>
<comment type="caution">
    <text evidence="1">The sequence shown here is derived from an EMBL/GenBank/DDBJ whole genome shotgun (WGS) entry which is preliminary data.</text>
</comment>